<feature type="transmembrane region" description="Helical" evidence="2">
    <location>
        <begin position="117"/>
        <end position="140"/>
    </location>
</feature>
<keyword evidence="2" id="KW-0472">Membrane</keyword>
<keyword evidence="4" id="KW-1185">Reference proteome</keyword>
<evidence type="ECO:0000313" key="3">
    <source>
        <dbReference type="EMBL" id="ABX12912.1"/>
    </source>
</evidence>
<dbReference type="InParanoid" id="A9A3I0"/>
<proteinExistence type="predicted"/>
<dbReference type="EnsemblBacteria" id="ABX12912">
    <property type="protein sequence ID" value="ABX12912"/>
    <property type="gene ID" value="Nmar_1016"/>
</dbReference>
<sequence length="196" mass="21588">MLEQDLKLYASDAKYLENLIQTHLPDSENTDLKNDTKKETTQNKTLQNNSNENKPNSTKPNEIRVTSTRNYVRPLGVTIIAILEIISGISSIVIGAVFSMLVGFVGADVFDMIGTSIMGIVSGTMVAMGVVAFVLAWGLLKGKSWAWTVTLIFTILNVIISIPSMNPISLAINFVILYYLYRPHVKAYFGKGAEIL</sequence>
<dbReference type="AlphaFoldDB" id="A9A3I0"/>
<evidence type="ECO:0000256" key="1">
    <source>
        <dbReference type="SAM" id="MobiDB-lite"/>
    </source>
</evidence>
<dbReference type="eggNOG" id="arCOG09752">
    <property type="taxonomic scope" value="Archaea"/>
</dbReference>
<reference evidence="3 4" key="1">
    <citation type="journal article" date="2010" name="Proc. Natl. Acad. Sci. U.S.A.">
        <title>Nitrosopumilus maritimus genome reveals unique mechanisms for nitrification and autotrophy in globally distributed marine crenarchaea.</title>
        <authorList>
            <person name="Walker C.B."/>
            <person name="de la Torre J.R."/>
            <person name="Klotz M.G."/>
            <person name="Urakawa H."/>
            <person name="Pinel N."/>
            <person name="Arp D.J."/>
            <person name="Brochier-Armanet C."/>
            <person name="Chain P.S."/>
            <person name="Chan P.P."/>
            <person name="Gollabgir A."/>
            <person name="Hemp J."/>
            <person name="Hugler M."/>
            <person name="Karr E.A."/>
            <person name="Konneke M."/>
            <person name="Shin M."/>
            <person name="Lawton T.J."/>
            <person name="Lowe T."/>
            <person name="Martens-Habbena W."/>
            <person name="Sayavedra-Soto L.A."/>
            <person name="Lang D."/>
            <person name="Sievert S.M."/>
            <person name="Rosenzweig A.C."/>
            <person name="Manning G."/>
            <person name="Stahl D.A."/>
        </authorList>
    </citation>
    <scope>NUCLEOTIDE SEQUENCE [LARGE SCALE GENOMIC DNA]</scope>
    <source>
        <strain evidence="3 4">SCM1</strain>
    </source>
</reference>
<feature type="transmembrane region" description="Helical" evidence="2">
    <location>
        <begin position="79"/>
        <end position="105"/>
    </location>
</feature>
<keyword evidence="2" id="KW-0812">Transmembrane</keyword>
<evidence type="ECO:0008006" key="5">
    <source>
        <dbReference type="Google" id="ProtNLM"/>
    </source>
</evidence>
<dbReference type="Proteomes" id="UP000000792">
    <property type="component" value="Chromosome"/>
</dbReference>
<dbReference type="KEGG" id="nmr:Nmar_1016"/>
<dbReference type="EMBL" id="CP000866">
    <property type="protein sequence ID" value="ABX12912.1"/>
    <property type="molecule type" value="Genomic_DNA"/>
</dbReference>
<feature type="region of interest" description="Disordered" evidence="1">
    <location>
        <begin position="26"/>
        <end position="62"/>
    </location>
</feature>
<accession>A9A3I0</accession>
<feature type="transmembrane region" description="Helical" evidence="2">
    <location>
        <begin position="152"/>
        <end position="181"/>
    </location>
</feature>
<name>A9A3I0_NITMS</name>
<protein>
    <recommendedName>
        <fullName evidence="5">DUF2127 domain-containing protein</fullName>
    </recommendedName>
</protein>
<keyword evidence="2" id="KW-1133">Transmembrane helix</keyword>
<evidence type="ECO:0000313" key="4">
    <source>
        <dbReference type="Proteomes" id="UP000000792"/>
    </source>
</evidence>
<evidence type="ECO:0000256" key="2">
    <source>
        <dbReference type="SAM" id="Phobius"/>
    </source>
</evidence>
<gene>
    <name evidence="3" type="ordered locus">Nmar_1016</name>
</gene>
<feature type="compositionally biased region" description="Polar residues" evidence="1">
    <location>
        <begin position="42"/>
        <end position="62"/>
    </location>
</feature>
<dbReference type="HOGENOM" id="CLU_119855_0_0_2"/>
<feature type="compositionally biased region" description="Basic and acidic residues" evidence="1">
    <location>
        <begin position="30"/>
        <end position="41"/>
    </location>
</feature>
<organism evidence="3 4">
    <name type="scientific">Nitrosopumilus maritimus (strain SCM1)</name>
    <dbReference type="NCBI Taxonomy" id="436308"/>
    <lineage>
        <taxon>Archaea</taxon>
        <taxon>Nitrososphaerota</taxon>
        <taxon>Nitrososphaeria</taxon>
        <taxon>Nitrosopumilales</taxon>
        <taxon>Nitrosopumilaceae</taxon>
        <taxon>Nitrosopumilus</taxon>
    </lineage>
</organism>